<name>A0A4Y2SST5_ARAVE</name>
<evidence type="ECO:0000313" key="2">
    <source>
        <dbReference type="Proteomes" id="UP000499080"/>
    </source>
</evidence>
<evidence type="ECO:0000313" key="1">
    <source>
        <dbReference type="EMBL" id="GBN90991.1"/>
    </source>
</evidence>
<accession>A0A4Y2SST5</accession>
<reference evidence="1 2" key="1">
    <citation type="journal article" date="2019" name="Sci. Rep.">
        <title>Orb-weaving spider Araneus ventricosus genome elucidates the spidroin gene catalogue.</title>
        <authorList>
            <person name="Kono N."/>
            <person name="Nakamura H."/>
            <person name="Ohtoshi R."/>
            <person name="Moran D.A.P."/>
            <person name="Shinohara A."/>
            <person name="Yoshida Y."/>
            <person name="Fujiwara M."/>
            <person name="Mori M."/>
            <person name="Tomita M."/>
            <person name="Arakawa K."/>
        </authorList>
    </citation>
    <scope>NUCLEOTIDE SEQUENCE [LARGE SCALE GENOMIC DNA]</scope>
</reference>
<keyword evidence="2" id="KW-1185">Reference proteome</keyword>
<dbReference type="AlphaFoldDB" id="A0A4Y2SST5"/>
<dbReference type="Proteomes" id="UP000499080">
    <property type="component" value="Unassembled WGS sequence"/>
</dbReference>
<organism evidence="1 2">
    <name type="scientific">Araneus ventricosus</name>
    <name type="common">Orbweaver spider</name>
    <name type="synonym">Epeira ventricosa</name>
    <dbReference type="NCBI Taxonomy" id="182803"/>
    <lineage>
        <taxon>Eukaryota</taxon>
        <taxon>Metazoa</taxon>
        <taxon>Ecdysozoa</taxon>
        <taxon>Arthropoda</taxon>
        <taxon>Chelicerata</taxon>
        <taxon>Arachnida</taxon>
        <taxon>Araneae</taxon>
        <taxon>Araneomorphae</taxon>
        <taxon>Entelegynae</taxon>
        <taxon>Araneoidea</taxon>
        <taxon>Araneidae</taxon>
        <taxon>Araneus</taxon>
    </lineage>
</organism>
<protein>
    <submittedName>
        <fullName evidence="1">Uncharacterized protein</fullName>
    </submittedName>
</protein>
<proteinExistence type="predicted"/>
<sequence>MDGMLVWCERRCQRRCRSRLLTVVQNYEWCTFTSAVEANRRKFHVLLPTTTSIPTSLGTFSGSTVKRSCGACTVVDVTGSSTLFVAFQPYLTESSNWPIYKLTWRNALLECNRAASSIRARVAKLKLFCTRDLVNIVTRISFSEFD</sequence>
<comment type="caution">
    <text evidence="1">The sequence shown here is derived from an EMBL/GenBank/DDBJ whole genome shotgun (WGS) entry which is preliminary data.</text>
</comment>
<dbReference type="EMBL" id="BGPR01023646">
    <property type="protein sequence ID" value="GBN90991.1"/>
    <property type="molecule type" value="Genomic_DNA"/>
</dbReference>
<gene>
    <name evidence="1" type="ORF">AVEN_18915_1</name>
</gene>